<dbReference type="EMBL" id="DTAB01000246">
    <property type="protein sequence ID" value="HGN85375.1"/>
    <property type="molecule type" value="Genomic_DNA"/>
</dbReference>
<organism evidence="1">
    <name type="scientific">Thermus tengchongensis</name>
    <dbReference type="NCBI Taxonomy" id="1214928"/>
    <lineage>
        <taxon>Bacteria</taxon>
        <taxon>Thermotogati</taxon>
        <taxon>Deinococcota</taxon>
        <taxon>Deinococci</taxon>
        <taxon>Thermales</taxon>
        <taxon>Thermaceae</taxon>
        <taxon>Thermus</taxon>
    </lineage>
</organism>
<protein>
    <submittedName>
        <fullName evidence="1">Uncharacterized protein</fullName>
    </submittedName>
</protein>
<comment type="caution">
    <text evidence="1">The sequence shown here is derived from an EMBL/GenBank/DDBJ whole genome shotgun (WGS) entry which is preliminary data.</text>
</comment>
<proteinExistence type="predicted"/>
<dbReference type="AlphaFoldDB" id="A0A7V4AMM2"/>
<sequence>MSLLERLKALDPELAPPVRFATERGLEVYMEAVLRQKLEDQMAYYRLERLPDGRYVAEVRLKGRRATALSFSGWKALGKVYLEAQG</sequence>
<reference evidence="1" key="1">
    <citation type="journal article" date="2020" name="mSystems">
        <title>Genome- and Community-Level Interaction Insights into Carbon Utilization and Element Cycling Functions of Hydrothermarchaeota in Hydrothermal Sediment.</title>
        <authorList>
            <person name="Zhou Z."/>
            <person name="Liu Y."/>
            <person name="Xu W."/>
            <person name="Pan J."/>
            <person name="Luo Z.H."/>
            <person name="Li M."/>
        </authorList>
    </citation>
    <scope>NUCLEOTIDE SEQUENCE [LARGE SCALE GENOMIC DNA]</scope>
    <source>
        <strain evidence="1">SpSt-611</strain>
    </source>
</reference>
<accession>A0A7V4AMM2</accession>
<name>A0A7V4AMM2_9DEIN</name>
<gene>
    <name evidence="1" type="ORF">ENT80_04295</name>
</gene>
<evidence type="ECO:0000313" key="1">
    <source>
        <dbReference type="EMBL" id="HGN85375.1"/>
    </source>
</evidence>